<reference evidence="3" key="1">
    <citation type="submission" date="2021-06" db="EMBL/GenBank/DDBJ databases">
        <authorList>
            <person name="Kallberg Y."/>
            <person name="Tangrot J."/>
            <person name="Rosling A."/>
        </authorList>
    </citation>
    <scope>NUCLEOTIDE SEQUENCE</scope>
    <source>
        <strain evidence="3">FL130A</strain>
    </source>
</reference>
<feature type="region of interest" description="Disordered" evidence="1">
    <location>
        <begin position="1"/>
        <end position="22"/>
    </location>
</feature>
<dbReference type="PROSITE" id="PS51746">
    <property type="entry name" value="PPM_2"/>
    <property type="match status" value="1"/>
</dbReference>
<accession>A0A9N9BX27</accession>
<dbReference type="CDD" id="cd00143">
    <property type="entry name" value="PP2Cc"/>
    <property type="match status" value="1"/>
</dbReference>
<comment type="caution">
    <text evidence="3">The sequence shown here is derived from an EMBL/GenBank/DDBJ whole genome shotgun (WGS) entry which is preliminary data.</text>
</comment>
<dbReference type="Proteomes" id="UP000789508">
    <property type="component" value="Unassembled WGS sequence"/>
</dbReference>
<dbReference type="InterPro" id="IPR036457">
    <property type="entry name" value="PPM-type-like_dom_sf"/>
</dbReference>
<sequence length="537" mass="60056">MDIDMIDVLPPSSLPSEPKKPSTLNLRVTIPDISTMEAVTLDSEPTPTSADWQSDLYAETISSDSDIAAYESISLQQPKNHRIGPALINYAVTQQQGWETLGLRSKRGARSTHPEIEDAFNVPRSINEQVHIPTQTQYNIFVLADGHGGAKAARHFCEVIPDNVREVLNSEKIWNFRELKDQQLFRTKMREMMKALDHEFLSLQKQKFAEWVAIGRPDPILADEGSTLIVVVLFDGVAIISNIGDSKTILCKTLQSQIGNNSKIRLDLIYQSTDQSPGHPQKAYHIYKNGGVFRREENEKIIKAKVNPPTMDSSAALTSPTSFGHGKMYLSLQRARVSRPPGYKNPYGLPEDQSVNIGDTMGDLYFKLDPPLFPCEPDVEFVILESGTEYLGIMAPDGLWDHLIVKLPDFLRKIAKFLNEMRYREIDYELDSSPYTDSSNSYSSTASSSSSSDSESDGDNNQVNKCVTSPHAKKIHRPVVPTSMLTGSLATTQEVLRELAISLCDRLEDPMQIFAKDQGRYDDCTVIAFSLKFEESQ</sequence>
<feature type="region of interest" description="Disordered" evidence="1">
    <location>
        <begin position="434"/>
        <end position="466"/>
    </location>
</feature>
<keyword evidence="4" id="KW-1185">Reference proteome</keyword>
<dbReference type="InterPro" id="IPR001932">
    <property type="entry name" value="PPM-type_phosphatase-like_dom"/>
</dbReference>
<feature type="domain" description="PPM-type phosphatase" evidence="2">
    <location>
        <begin position="100"/>
        <end position="531"/>
    </location>
</feature>
<name>A0A9N9BX27_9GLOM</name>
<feature type="compositionally biased region" description="Low complexity" evidence="1">
    <location>
        <begin position="434"/>
        <end position="453"/>
    </location>
</feature>
<dbReference type="Gene3D" id="3.60.40.10">
    <property type="entry name" value="PPM-type phosphatase domain"/>
    <property type="match status" value="1"/>
</dbReference>
<organism evidence="3 4">
    <name type="scientific">Ambispora leptoticha</name>
    <dbReference type="NCBI Taxonomy" id="144679"/>
    <lineage>
        <taxon>Eukaryota</taxon>
        <taxon>Fungi</taxon>
        <taxon>Fungi incertae sedis</taxon>
        <taxon>Mucoromycota</taxon>
        <taxon>Glomeromycotina</taxon>
        <taxon>Glomeromycetes</taxon>
        <taxon>Archaeosporales</taxon>
        <taxon>Ambisporaceae</taxon>
        <taxon>Ambispora</taxon>
    </lineage>
</organism>
<evidence type="ECO:0000313" key="3">
    <source>
        <dbReference type="EMBL" id="CAG8580150.1"/>
    </source>
</evidence>
<dbReference type="OrthoDB" id="10025511at2759"/>
<evidence type="ECO:0000313" key="4">
    <source>
        <dbReference type="Proteomes" id="UP000789508"/>
    </source>
</evidence>
<dbReference type="InterPro" id="IPR015655">
    <property type="entry name" value="PP2C"/>
</dbReference>
<dbReference type="PANTHER" id="PTHR13832:SF668">
    <property type="entry name" value="PROTEIN PHOSPHATASE 2C 39-RELATED"/>
    <property type="match status" value="1"/>
</dbReference>
<dbReference type="SMART" id="SM00332">
    <property type="entry name" value="PP2Cc"/>
    <property type="match status" value="1"/>
</dbReference>
<evidence type="ECO:0000256" key="1">
    <source>
        <dbReference type="SAM" id="MobiDB-lite"/>
    </source>
</evidence>
<dbReference type="GO" id="GO:0004722">
    <property type="term" value="F:protein serine/threonine phosphatase activity"/>
    <property type="evidence" value="ECO:0007669"/>
    <property type="project" value="InterPro"/>
</dbReference>
<dbReference type="Pfam" id="PF00481">
    <property type="entry name" value="PP2C"/>
    <property type="match status" value="1"/>
</dbReference>
<dbReference type="EMBL" id="CAJVPS010002978">
    <property type="protein sequence ID" value="CAG8580150.1"/>
    <property type="molecule type" value="Genomic_DNA"/>
</dbReference>
<dbReference type="SUPFAM" id="SSF81606">
    <property type="entry name" value="PP2C-like"/>
    <property type="match status" value="1"/>
</dbReference>
<dbReference type="AlphaFoldDB" id="A0A9N9BX27"/>
<proteinExistence type="predicted"/>
<protein>
    <submittedName>
        <fullName evidence="3">14342_t:CDS:1</fullName>
    </submittedName>
</protein>
<dbReference type="PANTHER" id="PTHR13832">
    <property type="entry name" value="PROTEIN PHOSPHATASE 2C"/>
    <property type="match status" value="1"/>
</dbReference>
<gene>
    <name evidence="3" type="ORF">ALEPTO_LOCUS7219</name>
</gene>
<evidence type="ECO:0000259" key="2">
    <source>
        <dbReference type="PROSITE" id="PS51746"/>
    </source>
</evidence>